<organism evidence="3 4">
    <name type="scientific">Colletotrichum asianum</name>
    <dbReference type="NCBI Taxonomy" id="702518"/>
    <lineage>
        <taxon>Eukaryota</taxon>
        <taxon>Fungi</taxon>
        <taxon>Dikarya</taxon>
        <taxon>Ascomycota</taxon>
        <taxon>Pezizomycotina</taxon>
        <taxon>Sordariomycetes</taxon>
        <taxon>Hypocreomycetidae</taxon>
        <taxon>Glomerellales</taxon>
        <taxon>Glomerellaceae</taxon>
        <taxon>Colletotrichum</taxon>
        <taxon>Colletotrichum gloeosporioides species complex</taxon>
    </lineage>
</organism>
<dbReference type="OrthoDB" id="333176at2759"/>
<protein>
    <submittedName>
        <fullName evidence="3">Coiled-coil domain-containing protein</fullName>
    </submittedName>
</protein>
<sequence length="211" mass="24361">MCVEPQETEQRYDRPVPRPPRSPTKSNNIRSHNRRREFLTRNPHYFQNSEHQLADPLLYDTLVRRFQTPAEREADGRAKGYSRVLEESLLRGEARLADLKKSSAIGGDAEKIDSAKGCTTESDLSKTQNKQDGLDRWTEFLTERFVHGHDDDFDYTQVDDNDEYDDMERRDAEDAWFDAEDPSWASDADDDQNGCVSHGTQKRGETGIQDF</sequence>
<evidence type="ECO:0000256" key="1">
    <source>
        <dbReference type="SAM" id="MobiDB-lite"/>
    </source>
</evidence>
<comment type="caution">
    <text evidence="3">The sequence shown here is derived from an EMBL/GenBank/DDBJ whole genome shotgun (WGS) entry which is preliminary data.</text>
</comment>
<gene>
    <name evidence="3" type="ORF">GQ607_016610</name>
</gene>
<dbReference type="Pfam" id="PF09747">
    <property type="entry name" value="CCD97-like_C"/>
    <property type="match status" value="2"/>
</dbReference>
<name>A0A8H3ZHG6_9PEZI</name>
<dbReference type="EMBL" id="WOWK01000170">
    <property type="protein sequence ID" value="KAF0316132.1"/>
    <property type="molecule type" value="Genomic_DNA"/>
</dbReference>
<feature type="compositionally biased region" description="Acidic residues" evidence="1">
    <location>
        <begin position="174"/>
        <end position="192"/>
    </location>
</feature>
<accession>A0A8H3ZHG6</accession>
<feature type="compositionally biased region" description="Acidic residues" evidence="1">
    <location>
        <begin position="153"/>
        <end position="166"/>
    </location>
</feature>
<dbReference type="InterPro" id="IPR040233">
    <property type="entry name" value="CCD97-like_C"/>
</dbReference>
<feature type="region of interest" description="Disordered" evidence="1">
    <location>
        <begin position="153"/>
        <end position="211"/>
    </location>
</feature>
<dbReference type="PANTHER" id="PTHR31840">
    <property type="entry name" value="COILED-COIL DOMAIN-CONTAINING PROTEIN 97"/>
    <property type="match status" value="1"/>
</dbReference>
<feature type="domain" description="CCD97-like C-terminal" evidence="2">
    <location>
        <begin position="33"/>
        <end position="97"/>
    </location>
</feature>
<reference evidence="3 4" key="1">
    <citation type="submission" date="2019-12" db="EMBL/GenBank/DDBJ databases">
        <title>A genome sequence resource for the geographically widespread anthracnose pathogen Colletotrichum asianum.</title>
        <authorList>
            <person name="Meng Y."/>
        </authorList>
    </citation>
    <scope>NUCLEOTIDE SEQUENCE [LARGE SCALE GENOMIC DNA]</scope>
    <source>
        <strain evidence="3 4">ICMP 18580</strain>
    </source>
</reference>
<proteinExistence type="predicted"/>
<evidence type="ECO:0000313" key="3">
    <source>
        <dbReference type="EMBL" id="KAF0316132.1"/>
    </source>
</evidence>
<feature type="domain" description="CCD97-like C-terminal" evidence="2">
    <location>
        <begin position="114"/>
        <end position="180"/>
    </location>
</feature>
<dbReference type="Proteomes" id="UP000434172">
    <property type="component" value="Unassembled WGS sequence"/>
</dbReference>
<evidence type="ECO:0000313" key="4">
    <source>
        <dbReference type="Proteomes" id="UP000434172"/>
    </source>
</evidence>
<dbReference type="InterPro" id="IPR018613">
    <property type="entry name" value="Ccdc97-like"/>
</dbReference>
<keyword evidence="4" id="KW-1185">Reference proteome</keyword>
<feature type="region of interest" description="Disordered" evidence="1">
    <location>
        <begin position="1"/>
        <end position="43"/>
    </location>
</feature>
<dbReference type="PANTHER" id="PTHR31840:SF1">
    <property type="entry name" value="COILED-COIL DOMAIN-CONTAINING PROTEIN 97"/>
    <property type="match status" value="1"/>
</dbReference>
<evidence type="ECO:0000259" key="2">
    <source>
        <dbReference type="Pfam" id="PF09747"/>
    </source>
</evidence>
<dbReference type="AlphaFoldDB" id="A0A8H3ZHG6"/>